<name>A0A8J3QH11_9ACTN</name>
<dbReference type="PANTHER" id="PTHR38479">
    <property type="entry name" value="LMO0824 PROTEIN"/>
    <property type="match status" value="1"/>
</dbReference>
<comment type="caution">
    <text evidence="1">The sequence shown here is derived from an EMBL/GenBank/DDBJ whole genome shotgun (WGS) entry which is preliminary data.</text>
</comment>
<sequence>MTDLRAWWWHRQGLDGSLRGADPAAVLAKTGWARSVGGANPYLSLFARAGTSRAQADKAVEALQIYELPSARGCTYVLPHEHFGLGLTVGRGAPEADLRVLEKLGVPRTEIEQLCQAVLEVLPDNGSLDPAQLKAAVGDKVRSLGEEGKKKGQSTTLPAALGLLQAKGQIRRVPSNGRLDQQRYSYTRWDPPTFDGDAAAELARLYFDWIGPASVGHLRWFSAFSAGQAKTCLPELVEVDGLFLPRAQVAEYEAYQAPRKPVYNLLAGIDALILLRRDHHSLVDVDVTVPGDKHSLLNMPDLPDHPIIDRGRVIGLWQYDPEHEQIVSWVFDGKPDKALNAELDRTTAFIRDELGDARSFSLDSPRSREPRLAALRSA</sequence>
<dbReference type="Proteomes" id="UP000612899">
    <property type="component" value="Unassembled WGS sequence"/>
</dbReference>
<protein>
    <recommendedName>
        <fullName evidence="3">Winged helix DNA-binding domain-containing protein</fullName>
    </recommendedName>
</protein>
<dbReference type="Pfam" id="PF06224">
    <property type="entry name" value="AlkZ-like"/>
    <property type="match status" value="1"/>
</dbReference>
<evidence type="ECO:0000313" key="2">
    <source>
        <dbReference type="Proteomes" id="UP000612899"/>
    </source>
</evidence>
<proteinExistence type="predicted"/>
<dbReference type="InterPro" id="IPR009351">
    <property type="entry name" value="AlkZ-like"/>
</dbReference>
<accession>A0A8J3QH11</accession>
<evidence type="ECO:0000313" key="1">
    <source>
        <dbReference type="EMBL" id="GIH09887.1"/>
    </source>
</evidence>
<dbReference type="EMBL" id="BONY01000079">
    <property type="protein sequence ID" value="GIH09887.1"/>
    <property type="molecule type" value="Genomic_DNA"/>
</dbReference>
<dbReference type="PANTHER" id="PTHR38479:SF2">
    <property type="entry name" value="WINGED HELIX DNA-BINDING DOMAIN-CONTAINING PROTEIN"/>
    <property type="match status" value="1"/>
</dbReference>
<dbReference type="AlphaFoldDB" id="A0A8J3QH11"/>
<organism evidence="1 2">
    <name type="scientific">Rhizocola hellebori</name>
    <dbReference type="NCBI Taxonomy" id="1392758"/>
    <lineage>
        <taxon>Bacteria</taxon>
        <taxon>Bacillati</taxon>
        <taxon>Actinomycetota</taxon>
        <taxon>Actinomycetes</taxon>
        <taxon>Micromonosporales</taxon>
        <taxon>Micromonosporaceae</taxon>
        <taxon>Rhizocola</taxon>
    </lineage>
</organism>
<keyword evidence="2" id="KW-1185">Reference proteome</keyword>
<gene>
    <name evidence="1" type="ORF">Rhe02_79540</name>
</gene>
<dbReference type="RefSeq" id="WP_203913613.1">
    <property type="nucleotide sequence ID" value="NZ_BONY01000079.1"/>
</dbReference>
<reference evidence="1" key="1">
    <citation type="submission" date="2021-01" db="EMBL/GenBank/DDBJ databases">
        <title>Whole genome shotgun sequence of Rhizocola hellebori NBRC 109834.</title>
        <authorList>
            <person name="Komaki H."/>
            <person name="Tamura T."/>
        </authorList>
    </citation>
    <scope>NUCLEOTIDE SEQUENCE</scope>
    <source>
        <strain evidence="1">NBRC 109834</strain>
    </source>
</reference>
<evidence type="ECO:0008006" key="3">
    <source>
        <dbReference type="Google" id="ProtNLM"/>
    </source>
</evidence>